<dbReference type="InterPro" id="IPR042097">
    <property type="entry name" value="Aminopeptidase_N-like_N_sf"/>
</dbReference>
<evidence type="ECO:0000256" key="13">
    <source>
        <dbReference type="ARBA" id="ARBA00023180"/>
    </source>
</evidence>
<evidence type="ECO:0000256" key="16">
    <source>
        <dbReference type="PIRSR" id="PIRSR634016-4"/>
    </source>
</evidence>
<keyword evidence="5 17" id="KW-0812">Transmembrane</keyword>
<keyword evidence="13" id="KW-0325">Glycoprotein</keyword>
<comment type="subcellular location">
    <subcellularLocation>
        <location evidence="1">Membrane</location>
        <topology evidence="1">Single-pass type II membrane protein</topology>
    </subcellularLocation>
</comment>
<evidence type="ECO:0000256" key="15">
    <source>
        <dbReference type="PIRSR" id="PIRSR634016-3"/>
    </source>
</evidence>
<dbReference type="Gene3D" id="1.25.50.20">
    <property type="match status" value="1"/>
</dbReference>
<reference evidence="21" key="1">
    <citation type="submission" date="2014-08" db="EMBL/GenBank/DDBJ databases">
        <authorList>
            <person name="Senf B."/>
            <person name="Petzold A."/>
            <person name="Downie B.R."/>
            <person name="Koch P."/>
            <person name="Platzer M."/>
        </authorList>
    </citation>
    <scope>NUCLEOTIDE SEQUENCE [LARGE SCALE GENOMIC DNA]</scope>
    <source>
        <strain evidence="21">GRZ</strain>
    </source>
</reference>
<evidence type="ECO:0000256" key="11">
    <source>
        <dbReference type="ARBA" id="ARBA00023049"/>
    </source>
</evidence>
<evidence type="ECO:0000259" key="19">
    <source>
        <dbReference type="Pfam" id="PF11838"/>
    </source>
</evidence>
<dbReference type="GO" id="GO:0070006">
    <property type="term" value="F:metalloaminopeptidase activity"/>
    <property type="evidence" value="ECO:0007669"/>
    <property type="project" value="TreeGrafter"/>
</dbReference>
<organism evidence="21 22">
    <name type="scientific">Nothobranchius furzeri</name>
    <name type="common">Turquoise killifish</name>
    <dbReference type="NCBI Taxonomy" id="105023"/>
    <lineage>
        <taxon>Eukaryota</taxon>
        <taxon>Metazoa</taxon>
        <taxon>Chordata</taxon>
        <taxon>Craniata</taxon>
        <taxon>Vertebrata</taxon>
        <taxon>Euteleostomi</taxon>
        <taxon>Actinopterygii</taxon>
        <taxon>Neopterygii</taxon>
        <taxon>Teleostei</taxon>
        <taxon>Neoteleostei</taxon>
        <taxon>Acanthomorphata</taxon>
        <taxon>Ovalentaria</taxon>
        <taxon>Atherinomorphae</taxon>
        <taxon>Cyprinodontiformes</taxon>
        <taxon>Nothobranchiidae</taxon>
        <taxon>Nothobranchius</taxon>
    </lineage>
</organism>
<evidence type="ECO:0000256" key="2">
    <source>
        <dbReference type="ARBA" id="ARBA00010136"/>
    </source>
</evidence>
<dbReference type="Pfam" id="PF01433">
    <property type="entry name" value="Peptidase_M1"/>
    <property type="match status" value="1"/>
</dbReference>
<dbReference type="InterPro" id="IPR045357">
    <property type="entry name" value="Aminopeptidase_N-like_N"/>
</dbReference>
<dbReference type="Gene3D" id="2.60.40.1730">
    <property type="entry name" value="tricorn interacting facor f3 domain"/>
    <property type="match status" value="1"/>
</dbReference>
<comment type="similarity">
    <text evidence="2 17">Belongs to the peptidase M1 family.</text>
</comment>
<gene>
    <name evidence="21" type="primary">anpeplb</name>
</gene>
<reference evidence="21" key="2">
    <citation type="submission" date="2025-08" db="UniProtKB">
        <authorList>
            <consortium name="Ensembl"/>
        </authorList>
    </citation>
    <scope>IDENTIFICATION</scope>
</reference>
<feature type="transmembrane region" description="Helical" evidence="17">
    <location>
        <begin position="12"/>
        <end position="33"/>
    </location>
</feature>
<dbReference type="Pfam" id="PF11838">
    <property type="entry name" value="ERAP1_C"/>
    <property type="match status" value="1"/>
</dbReference>
<dbReference type="GO" id="GO:0006508">
    <property type="term" value="P:proteolysis"/>
    <property type="evidence" value="ECO:0007669"/>
    <property type="project" value="UniProtKB-KW"/>
</dbReference>
<dbReference type="GO" id="GO:0005615">
    <property type="term" value="C:extracellular space"/>
    <property type="evidence" value="ECO:0007669"/>
    <property type="project" value="TreeGrafter"/>
</dbReference>
<dbReference type="AlphaFoldDB" id="A0A8C6PM49"/>
<dbReference type="GO" id="GO:0042277">
    <property type="term" value="F:peptide binding"/>
    <property type="evidence" value="ECO:0007669"/>
    <property type="project" value="TreeGrafter"/>
</dbReference>
<proteinExistence type="inferred from homology"/>
<keyword evidence="12 17" id="KW-0472">Membrane</keyword>
<dbReference type="Ensembl" id="ENSNFUT00015046690.1">
    <property type="protein sequence ID" value="ENSNFUP00015044742.1"/>
    <property type="gene ID" value="ENSNFUG00015021068.1"/>
</dbReference>
<evidence type="ECO:0000256" key="7">
    <source>
        <dbReference type="ARBA" id="ARBA00022801"/>
    </source>
</evidence>
<dbReference type="PRINTS" id="PR00756">
    <property type="entry name" value="ALADIPTASE"/>
</dbReference>
<evidence type="ECO:0000259" key="20">
    <source>
        <dbReference type="Pfam" id="PF17900"/>
    </source>
</evidence>
<feature type="domain" description="ERAP1-like C-terminal" evidence="19">
    <location>
        <begin position="560"/>
        <end position="830"/>
    </location>
</feature>
<evidence type="ECO:0000256" key="8">
    <source>
        <dbReference type="ARBA" id="ARBA00022833"/>
    </source>
</evidence>
<accession>A0A8C6PM49</accession>
<dbReference type="GO" id="GO:0005886">
    <property type="term" value="C:plasma membrane"/>
    <property type="evidence" value="ECO:0007669"/>
    <property type="project" value="TreeGrafter"/>
</dbReference>
<dbReference type="Gene3D" id="2.60.40.1910">
    <property type="match status" value="1"/>
</dbReference>
<keyword evidence="10 17" id="KW-1133">Transmembrane helix</keyword>
<dbReference type="GeneTree" id="ENSGT00940000164605"/>
<evidence type="ECO:0000256" key="10">
    <source>
        <dbReference type="ARBA" id="ARBA00022989"/>
    </source>
</evidence>
<sequence length="851" mass="97626">MPPKTGLSKLFAVAFIVLTAAAIAGMVAMLIVYKTQIAEMNPTPRPTMPSTTMAPPPAMRLPRNLLPESYNIFIQLQLYIKIIEEVNVTSPNQTLLFSGNSTVHFHCVERTSRIYLHSNGPTVSAPRLIDKDTNELLQLSEYLEAGRNYSLFLAFEGEMSENLEALYVSKYVESRFLAATNLEPTNARSLFPCFDEPDFKAVFYLTVIHRLETTALSNAPVSVSNIIDEEWKYTRFMATPRMSSYLLAFTVSEFTATDSPNNFCVSLLQTYSRPEATAAGHAVYAAKMTPKILEFYENHFDLRYPMKTLDQIALTDLEPLAMENWGLITYQEGALLYQEGVSSWLHKEDIVHIISHELAHQWFGNLVTMKWWNEVWLNEGFASYMSYLAVDNAEPSFQIKDTMIMSDLHSAFEEDALTSSHPLSTPLEEVQTTSQILGMFDAISYSKGAMVLRMLADFVGEDNFDNGIRAYLKAFKGKNVEQSDLWDFIQSEKGVFSIGTLMEKWTTQMGYPVITINTTNGEIHQKHFLYNNSAESEYVLPTFPKSTMRKEEFISKNKDWILANVNCTGYYRVNYDPDNWQRLMTQLETNPNRIPLMNRGQLVDDAFNLARAELVNVTLALNSTRFLRHETAYLPWESAVRNLEYFVLMFDRSEVYGPMQVYLREQVKELYNFFRNYTDNSTVPEDHSLQHNQIIAIDVACSNGLPECIEMARSKFAGWMKSNDTNDIHTNLRAVIYCQAVAAGDKKEWEFAWEKFQSSTDTSEKDQLRKALACTKKTWLLSRYLEYTLDPDKIRLMDVASTVYFIAQNAAGQALAWNFIRANWDYLLGSLNWKLFSDWFESNLEICQQRK</sequence>
<feature type="site" description="Transition state stabilizer" evidence="16">
    <location>
        <position position="445"/>
    </location>
</feature>
<dbReference type="InterPro" id="IPR024571">
    <property type="entry name" value="ERAP1-like_C_dom"/>
</dbReference>
<dbReference type="InterPro" id="IPR001930">
    <property type="entry name" value="Peptidase_M1"/>
</dbReference>
<feature type="domain" description="Aminopeptidase N-like N-terminal" evidence="20">
    <location>
        <begin position="67"/>
        <end position="246"/>
    </location>
</feature>
<dbReference type="InterPro" id="IPR034016">
    <property type="entry name" value="M1_APN-typ"/>
</dbReference>
<name>A0A8C6PM49_NOTFU</name>
<dbReference type="PANTHER" id="PTHR11533:SF259">
    <property type="entry name" value="AMINOPEPTIDASE"/>
    <property type="match status" value="1"/>
</dbReference>
<dbReference type="EC" id="3.4.11.-" evidence="17"/>
<dbReference type="InterPro" id="IPR014782">
    <property type="entry name" value="Peptidase_M1_dom"/>
</dbReference>
<dbReference type="GO" id="GO:0043171">
    <property type="term" value="P:peptide catabolic process"/>
    <property type="evidence" value="ECO:0007669"/>
    <property type="project" value="TreeGrafter"/>
</dbReference>
<dbReference type="InterPro" id="IPR050344">
    <property type="entry name" value="Peptidase_M1_aminopeptidases"/>
</dbReference>
<evidence type="ECO:0000256" key="14">
    <source>
        <dbReference type="PIRSR" id="PIRSR634016-1"/>
    </source>
</evidence>
<keyword evidence="9" id="KW-0735">Signal-anchor</keyword>
<evidence type="ECO:0000256" key="4">
    <source>
        <dbReference type="ARBA" id="ARBA00022670"/>
    </source>
</evidence>
<evidence type="ECO:0000256" key="9">
    <source>
        <dbReference type="ARBA" id="ARBA00022968"/>
    </source>
</evidence>
<comment type="cofactor">
    <cofactor evidence="15 17">
        <name>Zn(2+)</name>
        <dbReference type="ChEBI" id="CHEBI:29105"/>
    </cofactor>
    <text evidence="15 17">Binds 1 zinc ion per subunit.</text>
</comment>
<dbReference type="GO" id="GO:0008270">
    <property type="term" value="F:zinc ion binding"/>
    <property type="evidence" value="ECO:0007669"/>
    <property type="project" value="UniProtKB-UniRule"/>
</dbReference>
<dbReference type="GO" id="GO:0005737">
    <property type="term" value="C:cytoplasm"/>
    <property type="evidence" value="ECO:0007669"/>
    <property type="project" value="TreeGrafter"/>
</dbReference>
<evidence type="ECO:0000256" key="17">
    <source>
        <dbReference type="RuleBase" id="RU364040"/>
    </source>
</evidence>
<keyword evidence="4 17" id="KW-0645">Protease</keyword>
<dbReference type="PANTHER" id="PTHR11533">
    <property type="entry name" value="PROTEASE M1 ZINC METALLOPROTEASE"/>
    <property type="match status" value="1"/>
</dbReference>
<reference evidence="21" key="3">
    <citation type="submission" date="2025-09" db="UniProtKB">
        <authorList>
            <consortium name="Ensembl"/>
        </authorList>
    </citation>
    <scope>IDENTIFICATION</scope>
</reference>
<feature type="domain" description="Peptidase M1 membrane alanine aminopeptidase" evidence="18">
    <location>
        <begin position="284"/>
        <end position="505"/>
    </location>
</feature>
<evidence type="ECO:0000256" key="3">
    <source>
        <dbReference type="ARBA" id="ARBA00022438"/>
    </source>
</evidence>
<keyword evidence="22" id="KW-1185">Reference proteome</keyword>
<dbReference type="Proteomes" id="UP000694548">
    <property type="component" value="Chromosome sgr13"/>
</dbReference>
<evidence type="ECO:0000256" key="12">
    <source>
        <dbReference type="ARBA" id="ARBA00023136"/>
    </source>
</evidence>
<feature type="active site" description="Proton acceptor" evidence="14">
    <location>
        <position position="357"/>
    </location>
</feature>
<keyword evidence="6 15" id="KW-0479">Metal-binding</keyword>
<keyword evidence="3 17" id="KW-0031">Aminopeptidase</keyword>
<evidence type="ECO:0000256" key="5">
    <source>
        <dbReference type="ARBA" id="ARBA00022692"/>
    </source>
</evidence>
<dbReference type="Gene3D" id="1.10.390.10">
    <property type="entry name" value="Neutral Protease Domain 2"/>
    <property type="match status" value="1"/>
</dbReference>
<evidence type="ECO:0000256" key="6">
    <source>
        <dbReference type="ARBA" id="ARBA00022723"/>
    </source>
</evidence>
<evidence type="ECO:0000256" key="1">
    <source>
        <dbReference type="ARBA" id="ARBA00004606"/>
    </source>
</evidence>
<dbReference type="SUPFAM" id="SSF55486">
    <property type="entry name" value="Metalloproteases ('zincins'), catalytic domain"/>
    <property type="match status" value="1"/>
</dbReference>
<dbReference type="CDD" id="cd09601">
    <property type="entry name" value="M1_APN-Q_like"/>
    <property type="match status" value="1"/>
</dbReference>
<dbReference type="InterPro" id="IPR027268">
    <property type="entry name" value="Peptidase_M4/M1_CTD_sf"/>
</dbReference>
<feature type="binding site" evidence="15">
    <location>
        <position position="356"/>
    </location>
    <ligand>
        <name>Zn(2+)</name>
        <dbReference type="ChEBI" id="CHEBI:29105"/>
        <note>catalytic</note>
    </ligand>
</feature>
<feature type="binding site" evidence="15">
    <location>
        <position position="360"/>
    </location>
    <ligand>
        <name>Zn(2+)</name>
        <dbReference type="ChEBI" id="CHEBI:29105"/>
        <note>catalytic</note>
    </ligand>
</feature>
<evidence type="ECO:0000259" key="18">
    <source>
        <dbReference type="Pfam" id="PF01433"/>
    </source>
</evidence>
<feature type="binding site" evidence="15">
    <location>
        <position position="379"/>
    </location>
    <ligand>
        <name>Zn(2+)</name>
        <dbReference type="ChEBI" id="CHEBI:29105"/>
        <note>catalytic</note>
    </ligand>
</feature>
<keyword evidence="11 17" id="KW-0482">Metalloprotease</keyword>
<dbReference type="FunFam" id="1.10.390.10:FF:000016">
    <property type="entry name" value="Glutamyl aminopeptidase"/>
    <property type="match status" value="1"/>
</dbReference>
<evidence type="ECO:0000313" key="22">
    <source>
        <dbReference type="Proteomes" id="UP000694548"/>
    </source>
</evidence>
<dbReference type="FunFam" id="1.25.50.20:FF:000012">
    <property type="entry name" value="Aminopeptidase N"/>
    <property type="match status" value="1"/>
</dbReference>
<dbReference type="Pfam" id="PF17900">
    <property type="entry name" value="Peptidase_M1_N"/>
    <property type="match status" value="1"/>
</dbReference>
<dbReference type="SUPFAM" id="SSF63737">
    <property type="entry name" value="Leukotriene A4 hydrolase N-terminal domain"/>
    <property type="match status" value="1"/>
</dbReference>
<keyword evidence="8 15" id="KW-0862">Zinc</keyword>
<evidence type="ECO:0000313" key="21">
    <source>
        <dbReference type="Ensembl" id="ENSNFUP00015044742.1"/>
    </source>
</evidence>
<keyword evidence="7 17" id="KW-0378">Hydrolase</keyword>
<protein>
    <recommendedName>
        <fullName evidence="17">Aminopeptidase</fullName>
        <ecNumber evidence="17">3.4.11.-</ecNumber>
    </recommendedName>
</protein>